<dbReference type="AlphaFoldDB" id="A0A2K3QQ23"/>
<protein>
    <submittedName>
        <fullName evidence="1">Uncharacterized protein</fullName>
    </submittedName>
</protein>
<keyword evidence="2" id="KW-1185">Reference proteome</keyword>
<name>A0A2K3QQ23_9HYPO</name>
<proteinExistence type="predicted"/>
<comment type="caution">
    <text evidence="1">The sequence shown here is derived from an EMBL/GenBank/DDBJ whole genome shotgun (WGS) entry which is preliminary data.</text>
</comment>
<dbReference type="Proteomes" id="UP000236621">
    <property type="component" value="Unassembled WGS sequence"/>
</dbReference>
<sequence length="137" mass="15912">MERNRETRDENCNLKREKNVECLWPQRAGVTSALQPMRIKAETRVKRQRRVEALGLIAECKMKKQHEEEKSTGVSSVVSLEGKRSAVHSTERVWDRVRIVFSSRPWSFIIDSSNTHPKRHDLHRLPAAGLDELKDIN</sequence>
<evidence type="ECO:0000313" key="2">
    <source>
        <dbReference type="Proteomes" id="UP000236621"/>
    </source>
</evidence>
<reference evidence="1 2" key="1">
    <citation type="submission" date="2017-08" db="EMBL/GenBank/DDBJ databases">
        <title>Harnessing the power of phylogenomics to disentangle the directionality and signatures of interkingdom host jumping in the parasitic fungal genus Tolypocladium.</title>
        <authorList>
            <person name="Quandt C.A."/>
            <person name="Patterson W."/>
            <person name="Spatafora J.W."/>
        </authorList>
    </citation>
    <scope>NUCLEOTIDE SEQUENCE [LARGE SCALE GENOMIC DNA]</scope>
    <source>
        <strain evidence="1 2">CBS 113982</strain>
    </source>
</reference>
<gene>
    <name evidence="1" type="ORF">TCAP_00441</name>
</gene>
<organism evidence="1 2">
    <name type="scientific">Tolypocladium capitatum</name>
    <dbReference type="NCBI Taxonomy" id="45235"/>
    <lineage>
        <taxon>Eukaryota</taxon>
        <taxon>Fungi</taxon>
        <taxon>Dikarya</taxon>
        <taxon>Ascomycota</taxon>
        <taxon>Pezizomycotina</taxon>
        <taxon>Sordariomycetes</taxon>
        <taxon>Hypocreomycetidae</taxon>
        <taxon>Hypocreales</taxon>
        <taxon>Ophiocordycipitaceae</taxon>
        <taxon>Tolypocladium</taxon>
    </lineage>
</organism>
<dbReference type="EMBL" id="NRSZ01000079">
    <property type="protein sequence ID" value="PNY29642.1"/>
    <property type="molecule type" value="Genomic_DNA"/>
</dbReference>
<evidence type="ECO:0000313" key="1">
    <source>
        <dbReference type="EMBL" id="PNY29642.1"/>
    </source>
</evidence>
<accession>A0A2K3QQ23</accession>